<proteinExistence type="predicted"/>
<keyword evidence="3" id="KW-1185">Reference proteome</keyword>
<accession>A0A150XJE9</accession>
<feature type="compositionally biased region" description="Polar residues" evidence="1">
    <location>
        <begin position="314"/>
        <end position="341"/>
    </location>
</feature>
<gene>
    <name evidence="2" type="ORF">AWN68_03955</name>
</gene>
<feature type="compositionally biased region" description="Polar residues" evidence="1">
    <location>
        <begin position="279"/>
        <end position="297"/>
    </location>
</feature>
<comment type="caution">
    <text evidence="2">The sequence shown here is derived from an EMBL/GenBank/DDBJ whole genome shotgun (WGS) entry which is preliminary data.</text>
</comment>
<evidence type="ECO:0000256" key="1">
    <source>
        <dbReference type="SAM" id="MobiDB-lite"/>
    </source>
</evidence>
<protein>
    <submittedName>
        <fullName evidence="2">Uncharacterized protein</fullName>
    </submittedName>
</protein>
<reference evidence="2 3" key="1">
    <citation type="submission" date="2016-01" db="EMBL/GenBank/DDBJ databases">
        <title>Genome sequencing of Roseivirga echinicomitans KMM 6058.</title>
        <authorList>
            <person name="Selvaratnam C."/>
            <person name="Thevarajoo S."/>
            <person name="Goh K.M."/>
            <person name="Ee R."/>
            <person name="Chan K.-G."/>
            <person name="Chong C.S."/>
        </authorList>
    </citation>
    <scope>NUCLEOTIDE SEQUENCE [LARGE SCALE GENOMIC DNA]</scope>
    <source>
        <strain evidence="2 3">KMM 6058</strain>
    </source>
</reference>
<evidence type="ECO:0000313" key="2">
    <source>
        <dbReference type="EMBL" id="KYG78792.1"/>
    </source>
</evidence>
<dbReference type="Proteomes" id="UP000075615">
    <property type="component" value="Unassembled WGS sequence"/>
</dbReference>
<dbReference type="EMBL" id="LRDB01000012">
    <property type="protein sequence ID" value="KYG78792.1"/>
    <property type="molecule type" value="Genomic_DNA"/>
</dbReference>
<feature type="compositionally biased region" description="Low complexity" evidence="1">
    <location>
        <begin position="345"/>
        <end position="487"/>
    </location>
</feature>
<dbReference type="STRING" id="296218.AWN68_03955"/>
<organism evidence="2 3">
    <name type="scientific">Roseivirga echinicomitans</name>
    <dbReference type="NCBI Taxonomy" id="296218"/>
    <lineage>
        <taxon>Bacteria</taxon>
        <taxon>Pseudomonadati</taxon>
        <taxon>Bacteroidota</taxon>
        <taxon>Cytophagia</taxon>
        <taxon>Cytophagales</taxon>
        <taxon>Roseivirgaceae</taxon>
        <taxon>Roseivirga</taxon>
    </lineage>
</organism>
<feature type="region of interest" description="Disordered" evidence="1">
    <location>
        <begin position="258"/>
        <end position="487"/>
    </location>
</feature>
<name>A0A150XJE9_9BACT</name>
<dbReference type="AlphaFoldDB" id="A0A150XJE9"/>
<evidence type="ECO:0000313" key="3">
    <source>
        <dbReference type="Proteomes" id="UP000075615"/>
    </source>
</evidence>
<feature type="compositionally biased region" description="Low complexity" evidence="1">
    <location>
        <begin position="263"/>
        <end position="276"/>
    </location>
</feature>
<sequence length="487" mass="53680">MLAVFACAPDQFQSSQEYDDVYFTSADRTSKPTIIESTQEIESSNEKAFSLGDYSSESVDPTLVSKYNNSQDGEVVYFEEGPIVKQARDLNYDDFIYDYENENLAYYELPLDWNTDWDKWSFNKIMVNDFQFQLAWYEQYYLNRDSRMNTYLSGGYGKRRNGLTVPRVGLDIFGSSVFYPGFYVSMSYVTLNNFYGPSNFFIRSPYYGSPWSYRDFYSPYYVNYYGWWDINNRNPGRYYTGNYYHNYYYNKEGSRDDRDITRGGRISSTSVSSVRTDAINGSTPNTRSSRYASNLGAQGSRAGGADGFQVVGGRNSSTATSSGNARSSRVNTNAYQFSNDSRLTRSNVVRSSNARSSRSQTYADSRSASSSSVVSGRSSSSSSNLFSRSSSTRSATPSYSRSSSSSSRNSGVSSSRSSSSSSSRSSGVSSNRSSSNNSSSSRSSGTVSSSSSRSGNSSSSSSSRSGNSSSSSSSSTKSSSSRSGRGN</sequence>